<organism evidence="8 9">
    <name type="scientific">Nocardiopsis sinuspersici</name>
    <dbReference type="NCBI Taxonomy" id="501010"/>
    <lineage>
        <taxon>Bacteria</taxon>
        <taxon>Bacillati</taxon>
        <taxon>Actinomycetota</taxon>
        <taxon>Actinomycetes</taxon>
        <taxon>Streptosporangiales</taxon>
        <taxon>Nocardiopsidaceae</taxon>
        <taxon>Nocardiopsis</taxon>
    </lineage>
</organism>
<evidence type="ECO:0000256" key="6">
    <source>
        <dbReference type="SAM" id="Phobius"/>
    </source>
</evidence>
<reference evidence="8" key="2">
    <citation type="submission" date="2016-08" db="EMBL/GenBank/DDBJ databases">
        <authorList>
            <person name="Seilhamer J.J."/>
        </authorList>
    </citation>
    <scope>NUCLEOTIDE SEQUENCE [LARGE SCALE GENOMIC DNA]</scope>
    <source>
        <strain evidence="8">UTMC102</strain>
    </source>
</reference>
<accession>A0A7Z0BIA4</accession>
<dbReference type="Proteomes" id="UP000584931">
    <property type="component" value="Unassembled WGS sequence"/>
</dbReference>
<feature type="transmembrane region" description="Helical" evidence="6">
    <location>
        <begin position="288"/>
        <end position="306"/>
    </location>
</feature>
<comment type="subcellular location">
    <subcellularLocation>
        <location evidence="1">Membrane</location>
        <topology evidence="1">Multi-pass membrane protein</topology>
    </subcellularLocation>
</comment>
<feature type="transmembrane region" description="Helical" evidence="6">
    <location>
        <begin position="183"/>
        <end position="203"/>
    </location>
</feature>
<feature type="transmembrane region" description="Helical" evidence="6">
    <location>
        <begin position="37"/>
        <end position="60"/>
    </location>
</feature>
<dbReference type="Proteomes" id="UP000189004">
    <property type="component" value="Unassembled WGS sequence"/>
</dbReference>
<keyword evidence="2" id="KW-0813">Transport</keyword>
<feature type="transmembrane region" description="Helical" evidence="6">
    <location>
        <begin position="141"/>
        <end position="159"/>
    </location>
</feature>
<dbReference type="InterPro" id="IPR001046">
    <property type="entry name" value="NRAMP_fam"/>
</dbReference>
<sequence length="410" mass="43851">MRILLSVTLGILTAIGGFLDIGDLVAAAVIGSRFGMSLAWVLVVGVTGMVLFSEMAARVTAISGRAVFDLVRERLGARAGLANLLASYIITLLTMSAQIGGIALALELASSIHYLLWVPVAVFLVWVVIWRMPFGWMEKTYGLLGLALVVFGVALWRLGPDWGELMSSATRFSPPPDEEWSVWSYYAIALFGATMTPYSVLFFSSSGVEEKWTPRDLVTARVNAFVGFPLGGLLALAIMGCAATWLMPADIEVEDLGQVALPVVAALGKLGLVVVIVGFFAATFGAGLESALAAGYSVAQYFGWPWGKTVVSPAGAPYFHVVILLSLMAGTLFILTGIDPIKVVEYSIVLSAVALPLTYLPIFVVANDRGYMGDRVNSRFTNIVGSFYLVLLLMVSIVAIPLMLYTKAGQ</sequence>
<dbReference type="RefSeq" id="WP_077691879.1">
    <property type="nucleotide sequence ID" value="NZ_JACCHL010000001.1"/>
</dbReference>
<feature type="transmembrane region" description="Helical" evidence="6">
    <location>
        <begin position="343"/>
        <end position="366"/>
    </location>
</feature>
<feature type="transmembrane region" description="Helical" evidence="6">
    <location>
        <begin position="318"/>
        <end position="336"/>
    </location>
</feature>
<evidence type="ECO:0000313" key="8">
    <source>
        <dbReference type="EMBL" id="OOC55448.1"/>
    </source>
</evidence>
<dbReference type="PANTHER" id="PTHR11706">
    <property type="entry name" value="SOLUTE CARRIER PROTEIN FAMILY 11 MEMBER"/>
    <property type="match status" value="1"/>
</dbReference>
<keyword evidence="4 6" id="KW-1133">Transmembrane helix</keyword>
<accession>A0A1V3C480</accession>
<proteinExistence type="predicted"/>
<dbReference type="GO" id="GO:0005886">
    <property type="term" value="C:plasma membrane"/>
    <property type="evidence" value="ECO:0007669"/>
    <property type="project" value="TreeGrafter"/>
</dbReference>
<name>A0A1V3C480_9ACTN</name>
<evidence type="ECO:0000256" key="1">
    <source>
        <dbReference type="ARBA" id="ARBA00004141"/>
    </source>
</evidence>
<evidence type="ECO:0000256" key="4">
    <source>
        <dbReference type="ARBA" id="ARBA00022989"/>
    </source>
</evidence>
<feature type="transmembrane region" description="Helical" evidence="6">
    <location>
        <begin position="386"/>
        <end position="405"/>
    </location>
</feature>
<dbReference type="GO" id="GO:0015086">
    <property type="term" value="F:cadmium ion transmembrane transporter activity"/>
    <property type="evidence" value="ECO:0007669"/>
    <property type="project" value="TreeGrafter"/>
</dbReference>
<dbReference type="GO" id="GO:0034755">
    <property type="term" value="P:iron ion transmembrane transport"/>
    <property type="evidence" value="ECO:0007669"/>
    <property type="project" value="TreeGrafter"/>
</dbReference>
<evidence type="ECO:0000313" key="10">
    <source>
        <dbReference type="Proteomes" id="UP000584931"/>
    </source>
</evidence>
<gene>
    <name evidence="7" type="ORF">HNR06_001460</name>
    <name evidence="8" type="ORF">NOSIN_17860</name>
</gene>
<dbReference type="AlphaFoldDB" id="A0A1V3C480"/>
<feature type="transmembrane region" description="Helical" evidence="6">
    <location>
        <begin position="259"/>
        <end position="281"/>
    </location>
</feature>
<keyword evidence="5 6" id="KW-0472">Membrane</keyword>
<comment type="caution">
    <text evidence="8">The sequence shown here is derived from an EMBL/GenBank/DDBJ whole genome shotgun (WGS) entry which is preliminary data.</text>
</comment>
<reference evidence="9" key="1">
    <citation type="submission" date="2016-08" db="EMBL/GenBank/DDBJ databases">
        <authorList>
            <person name="Tokovenko B."/>
            <person name="Kalinowski J."/>
        </authorList>
    </citation>
    <scope>NUCLEOTIDE SEQUENCE [LARGE SCALE GENOMIC DNA]</scope>
    <source>
        <strain evidence="9">UTMC102</strain>
    </source>
</reference>
<protein>
    <submittedName>
        <fullName evidence="7">Mn2+/Fe2+ NRAMP family transporter</fullName>
    </submittedName>
</protein>
<evidence type="ECO:0000256" key="2">
    <source>
        <dbReference type="ARBA" id="ARBA00022448"/>
    </source>
</evidence>
<evidence type="ECO:0000256" key="3">
    <source>
        <dbReference type="ARBA" id="ARBA00022692"/>
    </source>
</evidence>
<feature type="transmembrane region" description="Helical" evidence="6">
    <location>
        <begin position="112"/>
        <end position="129"/>
    </location>
</feature>
<feature type="transmembrane region" description="Helical" evidence="6">
    <location>
        <begin position="81"/>
        <end position="106"/>
    </location>
</feature>
<dbReference type="EMBL" id="JACCHL010000001">
    <property type="protein sequence ID" value="NYH51871.1"/>
    <property type="molecule type" value="Genomic_DNA"/>
</dbReference>
<evidence type="ECO:0000256" key="5">
    <source>
        <dbReference type="ARBA" id="ARBA00023136"/>
    </source>
</evidence>
<evidence type="ECO:0000313" key="9">
    <source>
        <dbReference type="Proteomes" id="UP000189004"/>
    </source>
</evidence>
<dbReference type="GO" id="GO:0005384">
    <property type="term" value="F:manganese ion transmembrane transporter activity"/>
    <property type="evidence" value="ECO:0007669"/>
    <property type="project" value="TreeGrafter"/>
</dbReference>
<dbReference type="PANTHER" id="PTHR11706:SF33">
    <property type="entry name" value="NATURAL RESISTANCE-ASSOCIATED MACROPHAGE PROTEIN 2"/>
    <property type="match status" value="1"/>
</dbReference>
<evidence type="ECO:0000313" key="7">
    <source>
        <dbReference type="EMBL" id="NYH51871.1"/>
    </source>
</evidence>
<dbReference type="STRING" id="501010.NOSIN_17860"/>
<feature type="transmembrane region" description="Helical" evidence="6">
    <location>
        <begin position="224"/>
        <end position="247"/>
    </location>
</feature>
<keyword evidence="3 6" id="KW-0812">Transmembrane</keyword>
<dbReference type="EMBL" id="MCOK01000001">
    <property type="protein sequence ID" value="OOC55448.1"/>
    <property type="molecule type" value="Genomic_DNA"/>
</dbReference>
<reference evidence="7 10" key="3">
    <citation type="submission" date="2020-07" db="EMBL/GenBank/DDBJ databases">
        <title>Sequencing the genomes of 1000 actinobacteria strains.</title>
        <authorList>
            <person name="Klenk H.-P."/>
        </authorList>
    </citation>
    <scope>NUCLEOTIDE SEQUENCE [LARGE SCALE GENOMIC DNA]</scope>
    <source>
        <strain evidence="7 10">DSM 45278</strain>
    </source>
</reference>
<keyword evidence="9" id="KW-1185">Reference proteome</keyword>
<dbReference type="OrthoDB" id="9787548at2"/>
<dbReference type="Pfam" id="PF01566">
    <property type="entry name" value="Nramp"/>
    <property type="match status" value="1"/>
</dbReference>